<keyword evidence="14" id="KW-1185">Reference proteome</keyword>
<evidence type="ECO:0000256" key="1">
    <source>
        <dbReference type="ARBA" id="ARBA00004167"/>
    </source>
</evidence>
<evidence type="ECO:0000256" key="12">
    <source>
        <dbReference type="RuleBase" id="RU000461"/>
    </source>
</evidence>
<keyword evidence="3 11" id="KW-0349">Heme</keyword>
<dbReference type="PANTHER" id="PTHR47947">
    <property type="entry name" value="CYTOCHROME P450 82C3-RELATED"/>
    <property type="match status" value="1"/>
</dbReference>
<gene>
    <name evidence="15" type="primary">LOC107424882</name>
</gene>
<feature type="binding site" description="axial binding residue" evidence="11">
    <location>
        <position position="440"/>
    </location>
    <ligand>
        <name>heme</name>
        <dbReference type="ChEBI" id="CHEBI:30413"/>
    </ligand>
    <ligandPart>
        <name>Fe</name>
        <dbReference type="ChEBI" id="CHEBI:18248"/>
    </ligandPart>
</feature>
<dbReference type="Proteomes" id="UP001652623">
    <property type="component" value="Chromosome 7"/>
</dbReference>
<feature type="transmembrane region" description="Helical" evidence="13">
    <location>
        <begin position="7"/>
        <end position="26"/>
    </location>
</feature>
<evidence type="ECO:0000256" key="8">
    <source>
        <dbReference type="ARBA" id="ARBA00023004"/>
    </source>
</evidence>
<name>A0A6P4A8Z4_ZIZJJ</name>
<comment type="subcellular location">
    <subcellularLocation>
        <location evidence="1">Membrane</location>
        <topology evidence="1">Single-pass membrane protein</topology>
    </subcellularLocation>
</comment>
<dbReference type="InParanoid" id="A0A6P4A8Z4"/>
<organism evidence="14 15">
    <name type="scientific">Ziziphus jujuba</name>
    <name type="common">Chinese jujube</name>
    <name type="synonym">Ziziphus sativa</name>
    <dbReference type="NCBI Taxonomy" id="326968"/>
    <lineage>
        <taxon>Eukaryota</taxon>
        <taxon>Viridiplantae</taxon>
        <taxon>Streptophyta</taxon>
        <taxon>Embryophyta</taxon>
        <taxon>Tracheophyta</taxon>
        <taxon>Spermatophyta</taxon>
        <taxon>Magnoliopsida</taxon>
        <taxon>eudicotyledons</taxon>
        <taxon>Gunneridae</taxon>
        <taxon>Pentapetalae</taxon>
        <taxon>rosids</taxon>
        <taxon>fabids</taxon>
        <taxon>Rosales</taxon>
        <taxon>Rhamnaceae</taxon>
        <taxon>Paliureae</taxon>
        <taxon>Ziziphus</taxon>
    </lineage>
</organism>
<keyword evidence="4 13" id="KW-0812">Transmembrane</keyword>
<protein>
    <submittedName>
        <fullName evidence="15">Isoflavone 3'-hydroxylase</fullName>
    </submittedName>
</protein>
<dbReference type="InterPro" id="IPR017972">
    <property type="entry name" value="Cyt_P450_CS"/>
</dbReference>
<dbReference type="RefSeq" id="XP_015890255.3">
    <property type="nucleotide sequence ID" value="XM_016034769.4"/>
</dbReference>
<keyword evidence="8 11" id="KW-0408">Iron</keyword>
<keyword evidence="9 12" id="KW-0503">Monooxygenase</keyword>
<dbReference type="GO" id="GO:0016020">
    <property type="term" value="C:membrane"/>
    <property type="evidence" value="ECO:0007669"/>
    <property type="project" value="UniProtKB-SubCell"/>
</dbReference>
<dbReference type="AlphaFoldDB" id="A0A6P4A8Z4"/>
<evidence type="ECO:0000256" key="13">
    <source>
        <dbReference type="SAM" id="Phobius"/>
    </source>
</evidence>
<proteinExistence type="inferred from homology"/>
<accession>A0A6P4A8Z4</accession>
<dbReference type="PRINTS" id="PR00463">
    <property type="entry name" value="EP450I"/>
</dbReference>
<dbReference type="PROSITE" id="PS00086">
    <property type="entry name" value="CYTOCHROME_P450"/>
    <property type="match status" value="1"/>
</dbReference>
<comment type="cofactor">
    <cofactor evidence="11">
        <name>heme</name>
        <dbReference type="ChEBI" id="CHEBI:30413"/>
    </cofactor>
</comment>
<dbReference type="SUPFAM" id="SSF48264">
    <property type="entry name" value="Cytochrome P450"/>
    <property type="match status" value="1"/>
</dbReference>
<dbReference type="GO" id="GO:0020037">
    <property type="term" value="F:heme binding"/>
    <property type="evidence" value="ECO:0007669"/>
    <property type="project" value="InterPro"/>
</dbReference>
<keyword evidence="5 11" id="KW-0479">Metal-binding</keyword>
<evidence type="ECO:0000313" key="15">
    <source>
        <dbReference type="RefSeq" id="XP_015890255.3"/>
    </source>
</evidence>
<dbReference type="Gene3D" id="1.10.630.10">
    <property type="entry name" value="Cytochrome P450"/>
    <property type="match status" value="1"/>
</dbReference>
<evidence type="ECO:0000256" key="3">
    <source>
        <dbReference type="ARBA" id="ARBA00022617"/>
    </source>
</evidence>
<keyword evidence="7 12" id="KW-0560">Oxidoreductase</keyword>
<dbReference type="GeneID" id="107424882"/>
<evidence type="ECO:0000256" key="9">
    <source>
        <dbReference type="ARBA" id="ARBA00023033"/>
    </source>
</evidence>
<dbReference type="GO" id="GO:0004497">
    <property type="term" value="F:monooxygenase activity"/>
    <property type="evidence" value="ECO:0007669"/>
    <property type="project" value="UniProtKB-KW"/>
</dbReference>
<dbReference type="PRINTS" id="PR00385">
    <property type="entry name" value="P450"/>
</dbReference>
<dbReference type="GO" id="GO:0005506">
    <property type="term" value="F:iron ion binding"/>
    <property type="evidence" value="ECO:0007669"/>
    <property type="project" value="InterPro"/>
</dbReference>
<reference evidence="15" key="1">
    <citation type="submission" date="2025-08" db="UniProtKB">
        <authorList>
            <consortium name="RefSeq"/>
        </authorList>
    </citation>
    <scope>IDENTIFICATION</scope>
    <source>
        <tissue evidence="15">Seedling</tissue>
    </source>
</reference>
<dbReference type="FunCoup" id="A0A6P4A8Z4">
    <property type="interactions" value="329"/>
</dbReference>
<evidence type="ECO:0000256" key="10">
    <source>
        <dbReference type="ARBA" id="ARBA00023136"/>
    </source>
</evidence>
<dbReference type="PANTHER" id="PTHR47947:SF62">
    <property type="entry name" value="CYTOCHROME P450, FAMILY 81, SUBFAMILY D, POLYPEPTIDE 5"/>
    <property type="match status" value="1"/>
</dbReference>
<comment type="similarity">
    <text evidence="2 12">Belongs to the cytochrome P450 family.</text>
</comment>
<dbReference type="InterPro" id="IPR001128">
    <property type="entry name" value="Cyt_P450"/>
</dbReference>
<evidence type="ECO:0000256" key="2">
    <source>
        <dbReference type="ARBA" id="ARBA00010617"/>
    </source>
</evidence>
<evidence type="ECO:0000256" key="4">
    <source>
        <dbReference type="ARBA" id="ARBA00022692"/>
    </source>
</evidence>
<dbReference type="InterPro" id="IPR050651">
    <property type="entry name" value="Plant_Cytochrome_P450_Monoox"/>
</dbReference>
<evidence type="ECO:0000313" key="14">
    <source>
        <dbReference type="Proteomes" id="UP001652623"/>
    </source>
</evidence>
<evidence type="ECO:0000256" key="11">
    <source>
        <dbReference type="PIRSR" id="PIRSR602401-1"/>
    </source>
</evidence>
<dbReference type="InterPro" id="IPR036396">
    <property type="entry name" value="Cyt_P450_sf"/>
</dbReference>
<dbReference type="Pfam" id="PF00067">
    <property type="entry name" value="p450"/>
    <property type="match status" value="1"/>
</dbReference>
<dbReference type="GO" id="GO:0016705">
    <property type="term" value="F:oxidoreductase activity, acting on paired donors, with incorporation or reduction of molecular oxygen"/>
    <property type="evidence" value="ECO:0007669"/>
    <property type="project" value="InterPro"/>
</dbReference>
<dbReference type="InterPro" id="IPR002401">
    <property type="entry name" value="Cyt_P450_E_grp-I"/>
</dbReference>
<keyword evidence="6 13" id="KW-1133">Transmembrane helix</keyword>
<sequence length="509" mass="57976">MYAMEDAFLYTCISLAIFLFAFKLILSSTKSYKNLPPSPPSLPIIGHLHLLKSPPHRTLHRLSQKYGPVITLWFGSRRVVIVSSPSAVEECFTKNDIVLADRPLLLVGKYVGYNFTNLISTSYGDHWRNLRRMGSTEIFSSSRLNMFSGIRKDETIRLLHKLLRKSSEGDFAKVELKSMLTELTLNIIMRMVAGKPYSGDEVINKDEEQRFKEIVWEVSAYAGASHAEDFLPILSWITGYEKRLQRLGERTDSYLQNLIEEHRMKIEKTSRNSIIDHLLSLQELQPEYYTDQIIKGFILVMLLAGTDTSAVTVEWAMSNLLNHPHILEKSRAELDVQIGQKKLVDESDLSKLPYLQNIISETLRLYPAAPLLVPHYSSEDCTIGGYDMPRDTILLVNAWAIHRDPKFWDDPESFKPERFEKADDGVVQKFIPFGLGRRACPGMGLAHRVVGLTLGSLIQCFEWERDGGKEIDMAECQGLTMPKAVPLEAMCKVWWAKKERQGVLSSGQY</sequence>
<dbReference type="CDD" id="cd20653">
    <property type="entry name" value="CYP81"/>
    <property type="match status" value="1"/>
</dbReference>
<evidence type="ECO:0000256" key="5">
    <source>
        <dbReference type="ARBA" id="ARBA00022723"/>
    </source>
</evidence>
<dbReference type="KEGG" id="zju:107424882"/>
<evidence type="ECO:0000256" key="7">
    <source>
        <dbReference type="ARBA" id="ARBA00023002"/>
    </source>
</evidence>
<keyword evidence="10 13" id="KW-0472">Membrane</keyword>
<evidence type="ECO:0000256" key="6">
    <source>
        <dbReference type="ARBA" id="ARBA00022989"/>
    </source>
</evidence>